<dbReference type="PANTHER" id="PTHR33576:SF6">
    <property type="match status" value="1"/>
</dbReference>
<dbReference type="EMBL" id="AAFI02000005">
    <property type="protein sequence ID" value="EAL72314.1"/>
    <property type="molecule type" value="Genomic_DNA"/>
</dbReference>
<dbReference type="RefSeq" id="XP_646411.1">
    <property type="nucleotide sequence ID" value="XM_641319.1"/>
</dbReference>
<dbReference type="eggNOG" id="ENOG502RI7C">
    <property type="taxonomic scope" value="Eukaryota"/>
</dbReference>
<sequence>MKVILSLLLLTLSVATVLSTSYVNFIPYEKGSNCNGGNSHVRGVGYSVPVDSCITFDFFRNWKFSLSSDSSSVKYSYFANGTSSHLDCSEPQGETMVVSNGECIETIGEHYFDGYFAPKQAHSYLVTISNTPSYPKFSWVNSFTHGSGCSTNDIVFASFATNYTAIDTEDQEIVYCNVYKETYTRSCGVYNGMPYCSNEFFNYVCITEQPFLQSSEEEEKVKNPVGFYKTSTCMGDL</sequence>
<dbReference type="FunCoup" id="Q55CS0">
    <property type="interactions" value="435"/>
</dbReference>
<dbReference type="dictyBase" id="DDB_G0269928"/>
<keyword evidence="3" id="KW-1185">Reference proteome</keyword>
<dbReference type="InParanoid" id="Q55CS0"/>
<dbReference type="AlphaFoldDB" id="Q55CS0"/>
<dbReference type="PhylomeDB" id="Q55CS0"/>
<proteinExistence type="predicted"/>
<keyword evidence="1" id="KW-0732">Signal</keyword>
<evidence type="ECO:0000313" key="2">
    <source>
        <dbReference type="EMBL" id="EAL72314.1"/>
    </source>
</evidence>
<protein>
    <submittedName>
        <fullName evidence="2">Uncharacterized protein</fullName>
    </submittedName>
</protein>
<feature type="chain" id="PRO_5004250537" evidence="1">
    <location>
        <begin position="20"/>
        <end position="237"/>
    </location>
</feature>
<dbReference type="HOGENOM" id="CLU_1172502_0_0_1"/>
<reference evidence="2 3" key="1">
    <citation type="journal article" date="2005" name="Nature">
        <title>The genome of the social amoeba Dictyostelium discoideum.</title>
        <authorList>
            <consortium name="The Dictyostelium discoideum Sequencing Consortium"/>
            <person name="Eichinger L."/>
            <person name="Pachebat J.A."/>
            <person name="Glockner G."/>
            <person name="Rajandream M.A."/>
            <person name="Sucgang R."/>
            <person name="Berriman M."/>
            <person name="Song J."/>
            <person name="Olsen R."/>
            <person name="Szafranski K."/>
            <person name="Xu Q."/>
            <person name="Tunggal B."/>
            <person name="Kummerfeld S."/>
            <person name="Madera M."/>
            <person name="Konfortov B.A."/>
            <person name="Rivero F."/>
            <person name="Bankier A.T."/>
            <person name="Lehmann R."/>
            <person name="Hamlin N."/>
            <person name="Davies R."/>
            <person name="Gaudet P."/>
            <person name="Fey P."/>
            <person name="Pilcher K."/>
            <person name="Chen G."/>
            <person name="Saunders D."/>
            <person name="Sodergren E."/>
            <person name="Davis P."/>
            <person name="Kerhornou A."/>
            <person name="Nie X."/>
            <person name="Hall N."/>
            <person name="Anjard C."/>
            <person name="Hemphill L."/>
            <person name="Bason N."/>
            <person name="Farbrother P."/>
            <person name="Desany B."/>
            <person name="Just E."/>
            <person name="Morio T."/>
            <person name="Rost R."/>
            <person name="Churcher C."/>
            <person name="Cooper J."/>
            <person name="Haydock S."/>
            <person name="van Driessche N."/>
            <person name="Cronin A."/>
            <person name="Goodhead I."/>
            <person name="Muzny D."/>
            <person name="Mourier T."/>
            <person name="Pain A."/>
            <person name="Lu M."/>
            <person name="Harper D."/>
            <person name="Lindsay R."/>
            <person name="Hauser H."/>
            <person name="James K."/>
            <person name="Quiles M."/>
            <person name="Madan Babu M."/>
            <person name="Saito T."/>
            <person name="Buchrieser C."/>
            <person name="Wardroper A."/>
            <person name="Felder M."/>
            <person name="Thangavelu M."/>
            <person name="Johnson D."/>
            <person name="Knights A."/>
            <person name="Loulseged H."/>
            <person name="Mungall K."/>
            <person name="Oliver K."/>
            <person name="Price C."/>
            <person name="Quail M.A."/>
            <person name="Urushihara H."/>
            <person name="Hernandez J."/>
            <person name="Rabbinowitsch E."/>
            <person name="Steffen D."/>
            <person name="Sanders M."/>
            <person name="Ma J."/>
            <person name="Kohara Y."/>
            <person name="Sharp S."/>
            <person name="Simmonds M."/>
            <person name="Spiegler S."/>
            <person name="Tivey A."/>
            <person name="Sugano S."/>
            <person name="White B."/>
            <person name="Walker D."/>
            <person name="Woodward J."/>
            <person name="Winckler T."/>
            <person name="Tanaka Y."/>
            <person name="Shaulsky G."/>
            <person name="Schleicher M."/>
            <person name="Weinstock G."/>
            <person name="Rosenthal A."/>
            <person name="Cox E.C."/>
            <person name="Chisholm R.L."/>
            <person name="Gibbs R."/>
            <person name="Loomis W.F."/>
            <person name="Platzer M."/>
            <person name="Kay R.R."/>
            <person name="Williams J."/>
            <person name="Dear P.H."/>
            <person name="Noegel A.A."/>
            <person name="Barrell B."/>
            <person name="Kuspa A."/>
        </authorList>
    </citation>
    <scope>NUCLEOTIDE SEQUENCE [LARGE SCALE GENOMIC DNA]</scope>
    <source>
        <strain evidence="2 3">AX4</strain>
    </source>
</reference>
<name>Q55CS0_DICDI</name>
<dbReference type="VEuPathDB" id="AmoebaDB:DDB_G0269928"/>
<feature type="signal peptide" evidence="1">
    <location>
        <begin position="1"/>
        <end position="19"/>
    </location>
</feature>
<dbReference type="GeneID" id="8617368"/>
<dbReference type="OMA" id="YFEAFED"/>
<evidence type="ECO:0000256" key="1">
    <source>
        <dbReference type="SAM" id="SignalP"/>
    </source>
</evidence>
<dbReference type="PaxDb" id="44689-DDB0190678"/>
<organism evidence="2 3">
    <name type="scientific">Dictyostelium discoideum</name>
    <name type="common">Social amoeba</name>
    <dbReference type="NCBI Taxonomy" id="44689"/>
    <lineage>
        <taxon>Eukaryota</taxon>
        <taxon>Amoebozoa</taxon>
        <taxon>Evosea</taxon>
        <taxon>Eumycetozoa</taxon>
        <taxon>Dictyostelia</taxon>
        <taxon>Dictyosteliales</taxon>
        <taxon>Dictyosteliaceae</taxon>
        <taxon>Dictyostelium</taxon>
    </lineage>
</organism>
<gene>
    <name evidence="2" type="ORF">DDB_G0269928</name>
</gene>
<dbReference type="PANTHER" id="PTHR33576">
    <property type="entry name" value="CARBOHYDRATE BINDING DOMAIN-CONTAINING PROTEIN-RELATED"/>
    <property type="match status" value="1"/>
</dbReference>
<dbReference type="KEGG" id="ddi:DDB_G0269928"/>
<comment type="caution">
    <text evidence="2">The sequence shown here is derived from an EMBL/GenBank/DDBJ whole genome shotgun (WGS) entry which is preliminary data.</text>
</comment>
<dbReference type="Proteomes" id="UP000002195">
    <property type="component" value="Unassembled WGS sequence"/>
</dbReference>
<evidence type="ECO:0000313" key="3">
    <source>
        <dbReference type="Proteomes" id="UP000002195"/>
    </source>
</evidence>
<dbReference type="InterPro" id="IPR021837">
    <property type="entry name" value="CfaA/B/C"/>
</dbReference>
<dbReference type="Pfam" id="PF11912">
    <property type="entry name" value="CfaA_B_C"/>
    <property type="match status" value="1"/>
</dbReference>
<accession>Q55CS0</accession>